<organism evidence="3 4">
    <name type="scientific">Rosa chinensis</name>
    <name type="common">China rose</name>
    <dbReference type="NCBI Taxonomy" id="74649"/>
    <lineage>
        <taxon>Eukaryota</taxon>
        <taxon>Viridiplantae</taxon>
        <taxon>Streptophyta</taxon>
        <taxon>Embryophyta</taxon>
        <taxon>Tracheophyta</taxon>
        <taxon>Spermatophyta</taxon>
        <taxon>Magnoliopsida</taxon>
        <taxon>eudicotyledons</taxon>
        <taxon>Gunneridae</taxon>
        <taxon>Pentapetalae</taxon>
        <taxon>rosids</taxon>
        <taxon>fabids</taxon>
        <taxon>Rosales</taxon>
        <taxon>Rosaceae</taxon>
        <taxon>Rosoideae</taxon>
        <taxon>Rosoideae incertae sedis</taxon>
        <taxon>Rosa</taxon>
    </lineage>
</organism>
<dbReference type="EMBL" id="PDCK01000041">
    <property type="protein sequence ID" value="PRQ45285.1"/>
    <property type="molecule type" value="Genomic_DNA"/>
</dbReference>
<dbReference type="Gene3D" id="3.10.20.90">
    <property type="entry name" value="Phosphatidylinositol 3-kinase Catalytic Subunit, Chain A, domain 1"/>
    <property type="match status" value="1"/>
</dbReference>
<feature type="region of interest" description="Disordered" evidence="1">
    <location>
        <begin position="1"/>
        <end position="25"/>
    </location>
</feature>
<dbReference type="STRING" id="74649.A0A2P6RFV3"/>
<proteinExistence type="predicted"/>
<reference evidence="3 4" key="1">
    <citation type="journal article" date="2018" name="Nat. Genet.">
        <title>The Rosa genome provides new insights in the design of modern roses.</title>
        <authorList>
            <person name="Bendahmane M."/>
        </authorList>
    </citation>
    <scope>NUCLEOTIDE SEQUENCE [LARGE SCALE GENOMIC DNA]</scope>
    <source>
        <strain evidence="4">cv. Old Blush</strain>
    </source>
</reference>
<dbReference type="PANTHER" id="PTHR10562">
    <property type="entry name" value="SMALL UBIQUITIN-RELATED MODIFIER"/>
    <property type="match status" value="1"/>
</dbReference>
<dbReference type="InterPro" id="IPR022617">
    <property type="entry name" value="Rad60/SUMO-like_dom"/>
</dbReference>
<sequence length="103" mass="11587">MSGIMNRNKDNGKKPAAASGQNSTDVNLKVKNQKLKTMYFRMRRNTPLQELIDVYCKKNDVYHFRFLFDGHGINPKLTALQSGMKDGDEISAMLHVDGGGRRG</sequence>
<name>A0A2P6RFV3_ROSCH</name>
<dbReference type="Proteomes" id="UP000238479">
    <property type="component" value="Chromosome 3"/>
</dbReference>
<comment type="caution">
    <text evidence="3">The sequence shown here is derived from an EMBL/GenBank/DDBJ whole genome shotgun (WGS) entry which is preliminary data.</text>
</comment>
<accession>A0A2P6RFV3</accession>
<dbReference type="SUPFAM" id="SSF54236">
    <property type="entry name" value="Ubiquitin-like"/>
    <property type="match status" value="1"/>
</dbReference>
<dbReference type="AlphaFoldDB" id="A0A2P6RFV3"/>
<dbReference type="Gramene" id="PRQ45285">
    <property type="protein sequence ID" value="PRQ45285"/>
    <property type="gene ID" value="RchiOBHm_Chr3g0488501"/>
</dbReference>
<evidence type="ECO:0000313" key="3">
    <source>
        <dbReference type="EMBL" id="PRQ45285.1"/>
    </source>
</evidence>
<dbReference type="Pfam" id="PF11976">
    <property type="entry name" value="Rad60-SLD"/>
    <property type="match status" value="1"/>
</dbReference>
<keyword evidence="4" id="KW-1185">Reference proteome</keyword>
<feature type="domain" description="Rad60/SUMO-like" evidence="2">
    <location>
        <begin position="27"/>
        <end position="94"/>
    </location>
</feature>
<evidence type="ECO:0000259" key="2">
    <source>
        <dbReference type="Pfam" id="PF11976"/>
    </source>
</evidence>
<protein>
    <submittedName>
        <fullName evidence="3">Putative Rad60/SUMO-like domain-containing protein</fullName>
    </submittedName>
</protein>
<dbReference type="InterPro" id="IPR029071">
    <property type="entry name" value="Ubiquitin-like_domsf"/>
</dbReference>
<dbReference type="OrthoDB" id="1161376at2759"/>
<evidence type="ECO:0000313" key="4">
    <source>
        <dbReference type="Proteomes" id="UP000238479"/>
    </source>
</evidence>
<evidence type="ECO:0000256" key="1">
    <source>
        <dbReference type="SAM" id="MobiDB-lite"/>
    </source>
</evidence>
<gene>
    <name evidence="3" type="ORF">RchiOBHm_Chr3g0488501</name>
</gene>